<protein>
    <submittedName>
        <fullName evidence="1">Uncharacterized protein</fullName>
    </submittedName>
</protein>
<accession>A0A2M4CVM0</accession>
<organism evidence="1">
    <name type="scientific">Anopheles darlingi</name>
    <name type="common">Mosquito</name>
    <dbReference type="NCBI Taxonomy" id="43151"/>
    <lineage>
        <taxon>Eukaryota</taxon>
        <taxon>Metazoa</taxon>
        <taxon>Ecdysozoa</taxon>
        <taxon>Arthropoda</taxon>
        <taxon>Hexapoda</taxon>
        <taxon>Insecta</taxon>
        <taxon>Pterygota</taxon>
        <taxon>Neoptera</taxon>
        <taxon>Endopterygota</taxon>
        <taxon>Diptera</taxon>
        <taxon>Nematocera</taxon>
        <taxon>Culicoidea</taxon>
        <taxon>Culicidae</taxon>
        <taxon>Anophelinae</taxon>
        <taxon>Anopheles</taxon>
    </lineage>
</organism>
<evidence type="ECO:0000313" key="1">
    <source>
        <dbReference type="EMBL" id="MBW69384.1"/>
    </source>
</evidence>
<dbReference type="AlphaFoldDB" id="A0A2M4CVM0"/>
<name>A0A2M4CVM0_ANODA</name>
<dbReference type="EMBL" id="GGFL01005206">
    <property type="protein sequence ID" value="MBW69384.1"/>
    <property type="molecule type" value="Transcribed_RNA"/>
</dbReference>
<reference evidence="1" key="1">
    <citation type="submission" date="2018-01" db="EMBL/GenBank/DDBJ databases">
        <title>An insight into the sialome of Amazonian anophelines.</title>
        <authorList>
            <person name="Ribeiro J.M."/>
            <person name="Scarpassa V."/>
            <person name="Calvo E."/>
        </authorList>
    </citation>
    <scope>NUCLEOTIDE SEQUENCE</scope>
</reference>
<proteinExistence type="predicted"/>
<sequence>MSGSRVVRWMRRDWWWPARVVVVLVRWFRGRTTGYWCLTTGYQHSYTAPNTNTVRSVNRERCEGVGATDAKCLATVIVEVATGVVVTEYPRVPDVEVRYLEVRIALPERCAVTEVAFGRQTRIAITERLLPVGRSR</sequence>